<keyword evidence="2" id="KW-1185">Reference proteome</keyword>
<evidence type="ECO:0000313" key="2">
    <source>
        <dbReference type="Proteomes" id="UP001059596"/>
    </source>
</evidence>
<accession>A0A9P9YXF5</accession>
<dbReference type="Proteomes" id="UP001059596">
    <property type="component" value="Chromosome 3R"/>
</dbReference>
<comment type="caution">
    <text evidence="1">The sequence shown here is derived from an EMBL/GenBank/DDBJ whole genome shotgun (WGS) entry which is preliminary data.</text>
</comment>
<dbReference type="AlphaFoldDB" id="A0A9P9YXF5"/>
<gene>
    <name evidence="1" type="ORF">M5D96_000871</name>
</gene>
<evidence type="ECO:0000313" key="1">
    <source>
        <dbReference type="EMBL" id="KAI8044700.1"/>
    </source>
</evidence>
<name>A0A9P9YXF5_9MUSC</name>
<sequence length="61" mass="7129">MSSTTSSRIRRQPIAERHNWEKLFTERTQRILDKNGLYVGHISIISNFSVQLQLERSAKLS</sequence>
<dbReference type="EMBL" id="JAMKOV010000001">
    <property type="protein sequence ID" value="KAI8044700.1"/>
    <property type="molecule type" value="Genomic_DNA"/>
</dbReference>
<organism evidence="1 2">
    <name type="scientific">Drosophila gunungcola</name>
    <name type="common">fruit fly</name>
    <dbReference type="NCBI Taxonomy" id="103775"/>
    <lineage>
        <taxon>Eukaryota</taxon>
        <taxon>Metazoa</taxon>
        <taxon>Ecdysozoa</taxon>
        <taxon>Arthropoda</taxon>
        <taxon>Hexapoda</taxon>
        <taxon>Insecta</taxon>
        <taxon>Pterygota</taxon>
        <taxon>Neoptera</taxon>
        <taxon>Endopterygota</taxon>
        <taxon>Diptera</taxon>
        <taxon>Brachycera</taxon>
        <taxon>Muscomorpha</taxon>
        <taxon>Ephydroidea</taxon>
        <taxon>Drosophilidae</taxon>
        <taxon>Drosophila</taxon>
        <taxon>Sophophora</taxon>
    </lineage>
</organism>
<proteinExistence type="predicted"/>
<protein>
    <submittedName>
        <fullName evidence="1">Uncharacterized protein</fullName>
    </submittedName>
</protein>
<reference evidence="1" key="1">
    <citation type="journal article" date="2023" name="Genome Biol. Evol.">
        <title>Long-read-based Genome Assembly of Drosophila gunungcola Reveals Fewer Chemosensory Genes in Flower-breeding Species.</title>
        <authorList>
            <person name="Negi A."/>
            <person name="Liao B.Y."/>
            <person name="Yeh S.D."/>
        </authorList>
    </citation>
    <scope>NUCLEOTIDE SEQUENCE</scope>
    <source>
        <strain evidence="1">Sukarami</strain>
    </source>
</reference>